<organism evidence="1 2">
    <name type="scientific">Dryococelus australis</name>
    <dbReference type="NCBI Taxonomy" id="614101"/>
    <lineage>
        <taxon>Eukaryota</taxon>
        <taxon>Metazoa</taxon>
        <taxon>Ecdysozoa</taxon>
        <taxon>Arthropoda</taxon>
        <taxon>Hexapoda</taxon>
        <taxon>Insecta</taxon>
        <taxon>Pterygota</taxon>
        <taxon>Neoptera</taxon>
        <taxon>Polyneoptera</taxon>
        <taxon>Phasmatodea</taxon>
        <taxon>Verophasmatodea</taxon>
        <taxon>Anareolatae</taxon>
        <taxon>Phasmatidae</taxon>
        <taxon>Eurycanthinae</taxon>
        <taxon>Dryococelus</taxon>
    </lineage>
</organism>
<proteinExistence type="predicted"/>
<name>A0ABQ9IPI0_9NEOP</name>
<dbReference type="Proteomes" id="UP001159363">
    <property type="component" value="Chromosome 1"/>
</dbReference>
<gene>
    <name evidence="1" type="ORF">PR048_003762</name>
</gene>
<sequence length="412" mass="45323">MKSKIQYGAMVAELLSHSPPTGSPDFRKWETCRTMPFVGGFSQGSPISPTSSFQRRSIFTSITLIGSHDLPLGDDWSGEAAIWVMLSGVRQDLVCRWISLRRCWSKYLNPGIRNAINEKFLTPLSDIRPYVGVITRIVIARLRTPSIPVSGTRRAVEGAKPRMFNPRRTIGCLLALSSLLVDCLTIPDKAVNPNRMQLSTYPPAVPYLEKHVRRREPKSELQHQECSDGTGQTGIPRAMPQYLYSSGLLLAKWRVVVTLDTLGLGECLDPLQRGRGSLLLKLGPRSSGWAAVSQFLQDGGWLPPAATAIVAGPVHLVTAARPALGKHADRCNSHQCVEFILNVGLCTGTMRPGNNKWLSKVVCVSDVQIPEGDLQSYTMDHTVIKIRSLAQSKGRVPSRLKRFTSETDSLSG</sequence>
<accession>A0ABQ9IPI0</accession>
<comment type="caution">
    <text evidence="1">The sequence shown here is derived from an EMBL/GenBank/DDBJ whole genome shotgun (WGS) entry which is preliminary data.</text>
</comment>
<evidence type="ECO:0000313" key="1">
    <source>
        <dbReference type="EMBL" id="KAJ8898402.1"/>
    </source>
</evidence>
<keyword evidence="2" id="KW-1185">Reference proteome</keyword>
<reference evidence="1 2" key="1">
    <citation type="submission" date="2023-02" db="EMBL/GenBank/DDBJ databases">
        <title>LHISI_Scaffold_Assembly.</title>
        <authorList>
            <person name="Stuart O.P."/>
            <person name="Cleave R."/>
            <person name="Magrath M.J.L."/>
            <person name="Mikheyev A.S."/>
        </authorList>
    </citation>
    <scope>NUCLEOTIDE SEQUENCE [LARGE SCALE GENOMIC DNA]</scope>
    <source>
        <strain evidence="1">Daus_M_001</strain>
        <tissue evidence="1">Leg muscle</tissue>
    </source>
</reference>
<evidence type="ECO:0000313" key="2">
    <source>
        <dbReference type="Proteomes" id="UP001159363"/>
    </source>
</evidence>
<dbReference type="EMBL" id="JARBHB010000001">
    <property type="protein sequence ID" value="KAJ8898402.1"/>
    <property type="molecule type" value="Genomic_DNA"/>
</dbReference>
<protein>
    <submittedName>
        <fullName evidence="1">Uncharacterized protein</fullName>
    </submittedName>
</protein>